<dbReference type="PANTHER" id="PTHR48475:SF2">
    <property type="entry name" value="RIBONUCLEASE H"/>
    <property type="match status" value="1"/>
</dbReference>
<protein>
    <recommendedName>
        <fullName evidence="1">RNA-directed DNA polymerase</fullName>
        <ecNumber evidence="1">2.7.7.49</ecNumber>
    </recommendedName>
</protein>
<dbReference type="Pfam" id="PF17917">
    <property type="entry name" value="RT_RNaseH"/>
    <property type="match status" value="1"/>
</dbReference>
<evidence type="ECO:0000256" key="5">
    <source>
        <dbReference type="ARBA" id="ARBA00022759"/>
    </source>
</evidence>
<evidence type="ECO:0000256" key="2">
    <source>
        <dbReference type="ARBA" id="ARBA00022679"/>
    </source>
</evidence>
<evidence type="ECO:0000256" key="8">
    <source>
        <dbReference type="ARBA" id="ARBA00023172"/>
    </source>
</evidence>
<feature type="region of interest" description="Disordered" evidence="9">
    <location>
        <begin position="624"/>
        <end position="678"/>
    </location>
</feature>
<dbReference type="EMBL" id="OIVN01006460">
    <property type="protein sequence ID" value="SPD33565.1"/>
    <property type="molecule type" value="Genomic_DNA"/>
</dbReference>
<name>A0A2N9JA94_FAGSY</name>
<feature type="compositionally biased region" description="Basic and acidic residues" evidence="9">
    <location>
        <begin position="353"/>
        <end position="416"/>
    </location>
</feature>
<keyword evidence="4" id="KW-0540">Nuclease</keyword>
<dbReference type="GO" id="GO:0006310">
    <property type="term" value="P:DNA recombination"/>
    <property type="evidence" value="ECO:0007669"/>
    <property type="project" value="UniProtKB-KW"/>
</dbReference>
<feature type="region of interest" description="Disordered" evidence="9">
    <location>
        <begin position="1257"/>
        <end position="1286"/>
    </location>
</feature>
<dbReference type="EC" id="2.7.7.49" evidence="1"/>
<gene>
    <name evidence="13" type="ORF">FSB_LOCUS61447</name>
</gene>
<keyword evidence="6" id="KW-0378">Hydrolase</keyword>
<dbReference type="GO" id="GO:0003676">
    <property type="term" value="F:nucleic acid binding"/>
    <property type="evidence" value="ECO:0007669"/>
    <property type="project" value="InterPro"/>
</dbReference>
<dbReference type="Gene3D" id="3.30.70.270">
    <property type="match status" value="1"/>
</dbReference>
<feature type="region of interest" description="Disordered" evidence="9">
    <location>
        <begin position="745"/>
        <end position="776"/>
    </location>
</feature>
<dbReference type="GO" id="GO:0003964">
    <property type="term" value="F:RNA-directed DNA polymerase activity"/>
    <property type="evidence" value="ECO:0007669"/>
    <property type="project" value="UniProtKB-KW"/>
</dbReference>
<evidence type="ECO:0000256" key="3">
    <source>
        <dbReference type="ARBA" id="ARBA00022695"/>
    </source>
</evidence>
<dbReference type="InterPro" id="IPR000477">
    <property type="entry name" value="RT_dom"/>
</dbReference>
<feature type="domain" description="Reverse transcriptase" evidence="10">
    <location>
        <begin position="1061"/>
        <end position="1240"/>
    </location>
</feature>
<dbReference type="CDD" id="cd00303">
    <property type="entry name" value="retropepsin_like"/>
    <property type="match status" value="1"/>
</dbReference>
<dbReference type="Pfam" id="PF00078">
    <property type="entry name" value="RVT_1"/>
    <property type="match status" value="1"/>
</dbReference>
<feature type="compositionally biased region" description="Basic and acidic residues" evidence="9">
    <location>
        <begin position="126"/>
        <end position="152"/>
    </location>
</feature>
<evidence type="ECO:0000259" key="11">
    <source>
        <dbReference type="PROSITE" id="PS50879"/>
    </source>
</evidence>
<dbReference type="Gene3D" id="3.10.10.10">
    <property type="entry name" value="HIV Type 1 Reverse Transcriptase, subunit A, domain 1"/>
    <property type="match status" value="1"/>
</dbReference>
<feature type="domain" description="Integrase catalytic" evidence="12">
    <location>
        <begin position="1646"/>
        <end position="1804"/>
    </location>
</feature>
<feature type="region of interest" description="Disordered" evidence="9">
    <location>
        <begin position="1644"/>
        <end position="1666"/>
    </location>
</feature>
<reference evidence="13" key="1">
    <citation type="submission" date="2018-02" db="EMBL/GenBank/DDBJ databases">
        <authorList>
            <person name="Cohen D.B."/>
            <person name="Kent A.D."/>
        </authorList>
    </citation>
    <scope>NUCLEOTIDE SEQUENCE</scope>
</reference>
<dbReference type="InterPro" id="IPR041373">
    <property type="entry name" value="RT_RNaseH"/>
</dbReference>
<dbReference type="CDD" id="cd01647">
    <property type="entry name" value="RT_LTR"/>
    <property type="match status" value="1"/>
</dbReference>
<keyword evidence="3" id="KW-0548">Nucleotidyltransferase</keyword>
<feature type="compositionally biased region" description="Basic and acidic residues" evidence="9">
    <location>
        <begin position="745"/>
        <end position="757"/>
    </location>
</feature>
<dbReference type="PANTHER" id="PTHR48475">
    <property type="entry name" value="RIBONUCLEASE H"/>
    <property type="match status" value="1"/>
</dbReference>
<dbReference type="InterPro" id="IPR043502">
    <property type="entry name" value="DNA/RNA_pol_sf"/>
</dbReference>
<keyword evidence="2" id="KW-0808">Transferase</keyword>
<dbReference type="Gene3D" id="3.30.420.10">
    <property type="entry name" value="Ribonuclease H-like superfamily/Ribonuclease H"/>
    <property type="match status" value="2"/>
</dbReference>
<dbReference type="InterPro" id="IPR012337">
    <property type="entry name" value="RNaseH-like_sf"/>
</dbReference>
<dbReference type="InterPro" id="IPR001584">
    <property type="entry name" value="Integrase_cat-core"/>
</dbReference>
<evidence type="ECO:0000256" key="4">
    <source>
        <dbReference type="ARBA" id="ARBA00022722"/>
    </source>
</evidence>
<evidence type="ECO:0000256" key="1">
    <source>
        <dbReference type="ARBA" id="ARBA00012493"/>
    </source>
</evidence>
<dbReference type="GO" id="GO:0015074">
    <property type="term" value="P:DNA integration"/>
    <property type="evidence" value="ECO:0007669"/>
    <property type="project" value="InterPro"/>
</dbReference>
<keyword evidence="7" id="KW-0695">RNA-directed DNA polymerase</keyword>
<dbReference type="Pfam" id="PF03732">
    <property type="entry name" value="Retrotrans_gag"/>
    <property type="match status" value="1"/>
</dbReference>
<keyword evidence="8" id="KW-0233">DNA recombination</keyword>
<dbReference type="InterPro" id="IPR005162">
    <property type="entry name" value="Retrotrans_gag_dom"/>
</dbReference>
<accession>A0A2N9JA94</accession>
<dbReference type="CDD" id="cd09279">
    <property type="entry name" value="RNase_HI_like"/>
    <property type="match status" value="1"/>
</dbReference>
<evidence type="ECO:0000259" key="12">
    <source>
        <dbReference type="PROSITE" id="PS50994"/>
    </source>
</evidence>
<feature type="compositionally biased region" description="Basic and acidic residues" evidence="9">
    <location>
        <begin position="660"/>
        <end position="675"/>
    </location>
</feature>
<feature type="domain" description="RNase H type-1" evidence="11">
    <location>
        <begin position="1428"/>
        <end position="1557"/>
    </location>
</feature>
<dbReference type="PROSITE" id="PS50879">
    <property type="entry name" value="RNASE_H_1"/>
    <property type="match status" value="1"/>
</dbReference>
<evidence type="ECO:0000259" key="10">
    <source>
        <dbReference type="PROSITE" id="PS50878"/>
    </source>
</evidence>
<evidence type="ECO:0000256" key="6">
    <source>
        <dbReference type="ARBA" id="ARBA00022801"/>
    </source>
</evidence>
<feature type="compositionally biased region" description="Basic and acidic residues" evidence="9">
    <location>
        <begin position="627"/>
        <end position="652"/>
    </location>
</feature>
<dbReference type="PROSITE" id="PS50878">
    <property type="entry name" value="RT_POL"/>
    <property type="match status" value="1"/>
</dbReference>
<organism evidence="13">
    <name type="scientific">Fagus sylvatica</name>
    <name type="common">Beechnut</name>
    <dbReference type="NCBI Taxonomy" id="28930"/>
    <lineage>
        <taxon>Eukaryota</taxon>
        <taxon>Viridiplantae</taxon>
        <taxon>Streptophyta</taxon>
        <taxon>Embryophyta</taxon>
        <taxon>Tracheophyta</taxon>
        <taxon>Spermatophyta</taxon>
        <taxon>Magnoliopsida</taxon>
        <taxon>eudicotyledons</taxon>
        <taxon>Gunneridae</taxon>
        <taxon>Pentapetalae</taxon>
        <taxon>rosids</taxon>
        <taxon>fabids</taxon>
        <taxon>Fagales</taxon>
        <taxon>Fagaceae</taxon>
        <taxon>Fagus</taxon>
    </lineage>
</organism>
<dbReference type="InterPro" id="IPR002156">
    <property type="entry name" value="RNaseH_domain"/>
</dbReference>
<dbReference type="SUPFAM" id="SSF53098">
    <property type="entry name" value="Ribonuclease H-like"/>
    <property type="match status" value="2"/>
</dbReference>
<evidence type="ECO:0000313" key="13">
    <source>
        <dbReference type="EMBL" id="SPD33565.1"/>
    </source>
</evidence>
<proteinExistence type="predicted"/>
<dbReference type="PROSITE" id="PS50994">
    <property type="entry name" value="INTEGRASE"/>
    <property type="match status" value="1"/>
</dbReference>
<dbReference type="SUPFAM" id="SSF56672">
    <property type="entry name" value="DNA/RNA polymerases"/>
    <property type="match status" value="1"/>
</dbReference>
<dbReference type="Pfam" id="PF13456">
    <property type="entry name" value="RVT_3"/>
    <property type="match status" value="1"/>
</dbReference>
<evidence type="ECO:0000256" key="7">
    <source>
        <dbReference type="ARBA" id="ARBA00022918"/>
    </source>
</evidence>
<dbReference type="InterPro" id="IPR036397">
    <property type="entry name" value="RNaseH_sf"/>
</dbReference>
<sequence>MPKLSKNCTASQELKLLENQWTAVKRAEEQKTCKRQESDRNGHRFGAGLGGSDAFVSRIIHVAFRSPLDLGTRGGSVALHLAGSSQLVHGAGRRRGGFIPRIRGGHLCMMRCWSGEVSRLIPVEDKDESRRTTFQRLKKEDLPNTQMKDDHLWGITNSSNSPKPNPHPLRESRETAHRADSPPATGVFHESREPSPCTSHSTTNQTSTGLPSEGLLMLHMSSDPTIPGRPRAMNRRYIKPFLSPLLRPAPNRCPFPISFFVLQVFHPQARLTAVTDFPATSVGAVCGKRVSAFITPIRKDCMVRTRSMEVNAQLLPSSSQSPEMAAMEKQVRDLTANLQELTRQNHTLNQKLQQHETEKEKQRDKGKSKERGDAESRQEQQHEQQQEQQQEHRQEQEDETKGEHTRVPYEESSAKWEQEIRAMKAQLGEMKDEFKGRATRNLDTLVHRTDSPFTEKVISFPLPSKFRMPSLENFDGTKDPLDHLESFKTMMCLQGVPDEIMCRAFPTTLKGPARIWFKKLIPGSIGSFAQLSHSFFNHFIGGQRCGRPTTHLLNVRQREGETLRSYLTRFNKETLLVDGADDKVVLTAFISGLQSGDFLFSVYKDPPTSMSEMMYEAQRYMNGEDALQARDTGKKRRNDYADRPNETLESKPKMQRNQGKKREDRNRRGSNERFNHFTPLNAPVDRIFMQIKDDPALRWPGKLLTNPDRRAKDKYCRFHRDHGHNTDDCYDLKRQIEELIKQGKLQRFVERDQREGRPPQARPQRPPVEDRPRPPMGEIHMINGGMAAGGTSRSSRKAYARQIHNVLVTQKANKTPRLEDLPITFTEEDARKVVHPHDDALVVTLEIAGYSTRRVLIDNGSSADIIYLTAFQQMRIGKDQLRPIETPLVGFAGTSVYPLGIISLQIIAGTYPKQATKRVEFLVVDCPSAYNVIIGRPTLNRLRAVTSTYHLLVRFPTEHGIGEMKGDQAIARECYLTSVSTDQVHQTLIVEERRNFAEPTEKLEEITLTEGNEKRKTRIGTTMPTEIRGSIVQFLRENADVFAWSHEDMPAVMAEVDKLLTAGFIREVYYPEWLANVVMVKKPNGKWRMCVDFTDLNKACPKDSYPLPRIDQLVDSTAGHKLLSFMDAFSGYNQIRMEEEDQEKTAFITSRGLFCYKVMPFGLKNAGATYQRLVNKMFHDQIGRNVEVYVDDMLVKSKENEDHLTDLKETFQALRTYNMKLNPEKCAFGVSSGKFLGFMVSQRGIEANPDKIKAILEMSPPDDRQGGSKPNRKSCRPEQVYLSSPPLLSPSKTGEELYLYLAVSSSAVSSALIREEERVQKPVYYTSRALKGAEERYSNMEKLAFALLIASRKLRPYFQAHSIVVLTDYPLRKAMNKPDAAGRLIQWSIEMSEFDIDYRPRTAIKAQALADFIAEFTHPWEEEGEPEQLETWTVNIDGSSTKEMGGAGIILVSPEKDKFEYAIQLRFRATNNEAEYEALLAGLKLSKKMGVKNLTVKSDSQLVVGQIKGEYEAREDRMKKYLKVVQTLLPHFQKVEFVQIPREENVDADRLARLASSGEECDGFLEILGRPSSEEETVNAIKDNVSWMSPIVRYLKEGRLPTDKMEARKLRIRASHFQLLDGILYKMGFSRPHLRCLSPEEANLRHQGGPRRHLRKSFGSPSSGTQAHKGGLLLAVPSTRCHTIQPLATITEKNVKNFVWKGVICRFGIPRVLVSDNGKQFDNGPFRDLCAQLNIKNHYSSPRHPQANGQVEVTNRTLLKQIKTRLEGAKGMWVEELPSILWAYRTTVRVPTGETPFKLTFGTEAVIPVEIGLTTLRTTFHKEEENEGQLRLNLDLLDETRDKAARRITLYQEKMAKYYNTKVKLRRFEIGDWVLRKITQATKDPSQGKLGPNWEGPYKVIQYYRRGTYHLEDRHGKKLPHPWNAEHLKKYYP</sequence>
<dbReference type="Gene3D" id="2.40.70.10">
    <property type="entry name" value="Acid Proteases"/>
    <property type="match status" value="1"/>
</dbReference>
<dbReference type="InterPro" id="IPR043128">
    <property type="entry name" value="Rev_trsase/Diguanyl_cyclase"/>
</dbReference>
<feature type="compositionally biased region" description="Basic and acidic residues" evidence="9">
    <location>
        <begin position="168"/>
        <end position="180"/>
    </location>
</feature>
<dbReference type="GO" id="GO:0004523">
    <property type="term" value="F:RNA-DNA hybrid ribonuclease activity"/>
    <property type="evidence" value="ECO:0007669"/>
    <property type="project" value="InterPro"/>
</dbReference>
<feature type="compositionally biased region" description="Polar residues" evidence="9">
    <location>
        <begin position="196"/>
        <end position="208"/>
    </location>
</feature>
<feature type="region of interest" description="Disordered" evidence="9">
    <location>
        <begin position="348"/>
        <end position="416"/>
    </location>
</feature>
<keyword evidence="5" id="KW-0255">Endonuclease</keyword>
<evidence type="ECO:0000256" key="9">
    <source>
        <dbReference type="SAM" id="MobiDB-lite"/>
    </source>
</evidence>
<dbReference type="InterPro" id="IPR021109">
    <property type="entry name" value="Peptidase_aspartic_dom_sf"/>
</dbReference>
<feature type="region of interest" description="Disordered" evidence="9">
    <location>
        <begin position="126"/>
        <end position="208"/>
    </location>
</feature>